<dbReference type="GO" id="GO:0071555">
    <property type="term" value="P:cell wall organization"/>
    <property type="evidence" value="ECO:0007669"/>
    <property type="project" value="UniProtKB-KW"/>
</dbReference>
<sequence>MEIVQWKKAFLQITDVYGLSDETIEIPKSDIVIHSQLPRPILEGKRFTLHKRFKTMHIHLKKDEESLFSDLSRSTRYNINRARREQLKFEINNTPTEKEIDEFSEFYNSFARKKNIERCNTNKLRSLNEKGLLSLSYVTDQHNRILCSHACSPHGERVSMLYSCSIRLSVDPSQKNMVSRANRFLHWMEILHFKEKGYSIYDFCGLSLENDDPQLQSIDQFKKRFGGTEVMEYKCYEAKSLLGKMVLYYLYQKWKARPELMEVIL</sequence>
<name>A0A1I3NBH0_9BACL</name>
<evidence type="ECO:0000313" key="12">
    <source>
        <dbReference type="EMBL" id="SFJ06495.1"/>
    </source>
</evidence>
<accession>A0A1I3NBH0</accession>
<organism evidence="12 13">
    <name type="scientific">Thermoflavimicrobium dichotomicum</name>
    <dbReference type="NCBI Taxonomy" id="46223"/>
    <lineage>
        <taxon>Bacteria</taxon>
        <taxon>Bacillati</taxon>
        <taxon>Bacillota</taxon>
        <taxon>Bacilli</taxon>
        <taxon>Bacillales</taxon>
        <taxon>Thermoactinomycetaceae</taxon>
        <taxon>Thermoflavimicrobium</taxon>
    </lineage>
</organism>
<dbReference type="Gene3D" id="3.40.630.30">
    <property type="match status" value="1"/>
</dbReference>
<dbReference type="InterPro" id="IPR050644">
    <property type="entry name" value="PG_Glycine_Bridge_Synth"/>
</dbReference>
<dbReference type="Proteomes" id="UP000199545">
    <property type="component" value="Unassembled WGS sequence"/>
</dbReference>
<dbReference type="PROSITE" id="PS51191">
    <property type="entry name" value="FEMABX"/>
    <property type="match status" value="1"/>
</dbReference>
<dbReference type="GO" id="GO:0005737">
    <property type="term" value="C:cytoplasm"/>
    <property type="evidence" value="ECO:0007669"/>
    <property type="project" value="UniProtKB-SubCell"/>
</dbReference>
<dbReference type="InterPro" id="IPR003447">
    <property type="entry name" value="FEMABX"/>
</dbReference>
<dbReference type="GO" id="GO:0016755">
    <property type="term" value="F:aminoacyltransferase activity"/>
    <property type="evidence" value="ECO:0007669"/>
    <property type="project" value="InterPro"/>
</dbReference>
<evidence type="ECO:0000256" key="7">
    <source>
        <dbReference type="ARBA" id="ARBA00023316"/>
    </source>
</evidence>
<dbReference type="AlphaFoldDB" id="A0A1I3NBH0"/>
<reference evidence="12 13" key="1">
    <citation type="submission" date="2016-10" db="EMBL/GenBank/DDBJ databases">
        <authorList>
            <person name="de Groot N.N."/>
        </authorList>
    </citation>
    <scope>NUCLEOTIDE SEQUENCE [LARGE SCALE GENOMIC DNA]</scope>
    <source>
        <strain evidence="12 13">DSM 44778</strain>
    </source>
</reference>
<evidence type="ECO:0000256" key="4">
    <source>
        <dbReference type="ARBA" id="ARBA00022960"/>
    </source>
</evidence>
<gene>
    <name evidence="12" type="ORF">SAMN05421852_10471</name>
</gene>
<keyword evidence="4" id="KW-0133">Cell shape</keyword>
<evidence type="ECO:0000256" key="6">
    <source>
        <dbReference type="ARBA" id="ARBA00023315"/>
    </source>
</evidence>
<keyword evidence="5" id="KW-0573">Peptidoglycan synthesis</keyword>
<dbReference type="EMBL" id="FORR01000004">
    <property type="protein sequence ID" value="SFJ06495.1"/>
    <property type="molecule type" value="Genomic_DNA"/>
</dbReference>
<dbReference type="GO" id="GO:0008360">
    <property type="term" value="P:regulation of cell shape"/>
    <property type="evidence" value="ECO:0007669"/>
    <property type="project" value="UniProtKB-KW"/>
</dbReference>
<dbReference type="PANTHER" id="PTHR36174:SF1">
    <property type="entry name" value="LIPID II:GLYCINE GLYCYLTRANSFERASE"/>
    <property type="match status" value="1"/>
</dbReference>
<protein>
    <recommendedName>
        <fullName evidence="9">Lipid II:glycine glycyltransferase</fullName>
        <ecNumber evidence="8">2.3.2.16</ecNumber>
    </recommendedName>
    <alternativeName>
        <fullName evidence="10">Factor essential for expression of methicillin resistance X</fullName>
    </alternativeName>
</protein>
<comment type="subcellular location">
    <subcellularLocation>
        <location evidence="1">Cytoplasm</location>
    </subcellularLocation>
</comment>
<evidence type="ECO:0000256" key="8">
    <source>
        <dbReference type="ARBA" id="ARBA00039074"/>
    </source>
</evidence>
<evidence type="ECO:0000256" key="1">
    <source>
        <dbReference type="ARBA" id="ARBA00004496"/>
    </source>
</evidence>
<comment type="catalytic activity">
    <reaction evidence="11">
        <text>beta-D-GlcNAc-(1-&gt;4)-Mur2Ac(oyl-L-Ala-D-isoglutaminyl-L-Lys-D-Ala-D-Ala)-di-trans,octa-cis-undecaprenyl diphosphate + glycyl-tRNA(Gly) = beta-D-GlcNAc-(1-&gt;4)-Mur2Ac(oyl-L-Ala-D-isoglutaminyl-L-Lys-(N(6)-Gly)-D-Ala-D-Ala)-di-trans,octa-cis-undecaprenyl diphosphate + tRNA(Gly) + H(+)</text>
        <dbReference type="Rhea" id="RHEA:30435"/>
        <dbReference type="Rhea" id="RHEA-COMP:9664"/>
        <dbReference type="Rhea" id="RHEA-COMP:9683"/>
        <dbReference type="ChEBI" id="CHEBI:15378"/>
        <dbReference type="ChEBI" id="CHEBI:62233"/>
        <dbReference type="ChEBI" id="CHEBI:62234"/>
        <dbReference type="ChEBI" id="CHEBI:78442"/>
        <dbReference type="ChEBI" id="CHEBI:78522"/>
        <dbReference type="EC" id="2.3.2.16"/>
    </reaction>
</comment>
<dbReference type="STRING" id="46223.SAMN05421852_10471"/>
<evidence type="ECO:0000256" key="9">
    <source>
        <dbReference type="ARBA" id="ARBA00040679"/>
    </source>
</evidence>
<evidence type="ECO:0000256" key="5">
    <source>
        <dbReference type="ARBA" id="ARBA00022984"/>
    </source>
</evidence>
<evidence type="ECO:0000313" key="13">
    <source>
        <dbReference type="Proteomes" id="UP000199545"/>
    </source>
</evidence>
<dbReference type="RefSeq" id="WP_093228815.1">
    <property type="nucleotide sequence ID" value="NZ_FORR01000004.1"/>
</dbReference>
<dbReference type="OrthoDB" id="5622654at2"/>
<dbReference type="GO" id="GO:0009252">
    <property type="term" value="P:peptidoglycan biosynthetic process"/>
    <property type="evidence" value="ECO:0007669"/>
    <property type="project" value="UniProtKB-KW"/>
</dbReference>
<keyword evidence="3" id="KW-0808">Transferase</keyword>
<keyword evidence="7" id="KW-0961">Cell wall biogenesis/degradation</keyword>
<comment type="similarity">
    <text evidence="2">Belongs to the FemABX family.</text>
</comment>
<evidence type="ECO:0000256" key="10">
    <source>
        <dbReference type="ARBA" id="ARBA00042933"/>
    </source>
</evidence>
<dbReference type="InterPro" id="IPR016181">
    <property type="entry name" value="Acyl_CoA_acyltransferase"/>
</dbReference>
<dbReference type="SUPFAM" id="SSF55729">
    <property type="entry name" value="Acyl-CoA N-acyltransferases (Nat)"/>
    <property type="match status" value="1"/>
</dbReference>
<evidence type="ECO:0000256" key="2">
    <source>
        <dbReference type="ARBA" id="ARBA00009943"/>
    </source>
</evidence>
<keyword evidence="6" id="KW-0012">Acyltransferase</keyword>
<dbReference type="PANTHER" id="PTHR36174">
    <property type="entry name" value="LIPID II:GLYCINE GLYCYLTRANSFERASE"/>
    <property type="match status" value="1"/>
</dbReference>
<evidence type="ECO:0000256" key="11">
    <source>
        <dbReference type="ARBA" id="ARBA00048654"/>
    </source>
</evidence>
<evidence type="ECO:0000256" key="3">
    <source>
        <dbReference type="ARBA" id="ARBA00022679"/>
    </source>
</evidence>
<keyword evidence="13" id="KW-1185">Reference proteome</keyword>
<proteinExistence type="inferred from homology"/>
<dbReference type="EC" id="2.3.2.16" evidence="8"/>